<feature type="chain" id="PRO_5034126890" evidence="1">
    <location>
        <begin position="25"/>
        <end position="134"/>
    </location>
</feature>
<evidence type="ECO:0000313" key="3">
    <source>
        <dbReference type="Proteomes" id="UP000615446"/>
    </source>
</evidence>
<evidence type="ECO:0000313" key="2">
    <source>
        <dbReference type="EMBL" id="GES99852.1"/>
    </source>
</evidence>
<feature type="signal peptide" evidence="1">
    <location>
        <begin position="1"/>
        <end position="24"/>
    </location>
</feature>
<evidence type="ECO:0000256" key="1">
    <source>
        <dbReference type="SAM" id="SignalP"/>
    </source>
</evidence>
<dbReference type="Proteomes" id="UP000615446">
    <property type="component" value="Unassembled WGS sequence"/>
</dbReference>
<comment type="caution">
    <text evidence="2">The sequence shown here is derived from an EMBL/GenBank/DDBJ whole genome shotgun (WGS) entry which is preliminary data.</text>
</comment>
<dbReference type="AlphaFoldDB" id="A0A8H3M346"/>
<proteinExistence type="predicted"/>
<accession>A0A8H3M346</accession>
<sequence length="134" mass="16011">MKFNPSFIFYFVFVFMATFNFSHAQEIQREKECRIRIYRPKQGSEYRFYSWHYVEYSFNSGCFKGEKDRIDISVIGANGENAYDIVKEGYLETTTRSIRYWIDPSWANDGSSYYVKVTVNKRTSEKSGYFTTFE</sequence>
<protein>
    <submittedName>
        <fullName evidence="2">Uncharacterized protein</fullName>
    </submittedName>
</protein>
<dbReference type="EMBL" id="BLAL01000285">
    <property type="protein sequence ID" value="GES99852.1"/>
    <property type="molecule type" value="Genomic_DNA"/>
</dbReference>
<keyword evidence="1" id="KW-0732">Signal</keyword>
<reference evidence="2" key="1">
    <citation type="submission" date="2019-10" db="EMBL/GenBank/DDBJ databases">
        <title>Conservation and host-specific expression of non-tandemly repeated heterogenous ribosome RNA gene in arbuscular mycorrhizal fungi.</title>
        <authorList>
            <person name="Maeda T."/>
            <person name="Kobayashi Y."/>
            <person name="Nakagawa T."/>
            <person name="Ezawa T."/>
            <person name="Yamaguchi K."/>
            <person name="Bino T."/>
            <person name="Nishimoto Y."/>
            <person name="Shigenobu S."/>
            <person name="Kawaguchi M."/>
        </authorList>
    </citation>
    <scope>NUCLEOTIDE SEQUENCE</scope>
    <source>
        <strain evidence="2">HR1</strain>
    </source>
</reference>
<name>A0A8H3M346_9GLOM</name>
<organism evidence="2 3">
    <name type="scientific">Rhizophagus clarus</name>
    <dbReference type="NCBI Taxonomy" id="94130"/>
    <lineage>
        <taxon>Eukaryota</taxon>
        <taxon>Fungi</taxon>
        <taxon>Fungi incertae sedis</taxon>
        <taxon>Mucoromycota</taxon>
        <taxon>Glomeromycotina</taxon>
        <taxon>Glomeromycetes</taxon>
        <taxon>Glomerales</taxon>
        <taxon>Glomeraceae</taxon>
        <taxon>Rhizophagus</taxon>
    </lineage>
</organism>
<dbReference type="OrthoDB" id="2308946at2759"/>
<gene>
    <name evidence="2" type="ORF">RCL2_002633300</name>
</gene>